<name>A0A0G1T5K0_9BACT</name>
<sequence>MKDRKLQGKKILVTGGAGFLGSHLVDSLLKKGAKVVVLDDLSTGKRSNLNDALKNSRFKFIKGDVNDAKALGLIFKSFRPDYAFQYAAVVGVDRTQKKPLIVLNDLYGIANFFALAKKYGVKKTVFASSSEVYGEPIKMPNREDDPLNPKTTYGVVKAVGEEFVKVYNSIGSPGVALRFFNVYGPRQDASSEGFVVGKFIMQALAGKRPTVFGDGLQTRDFVYVDDNVEAVIRSLMSSKTNGEVINIVRGKPCTIEELAESVVAIVDKNLKPIHVAPRVAGEIRYRHADGSKMKKLINFSPKIELNEGLLKTIEWYRG</sequence>
<dbReference type="PATRIC" id="fig|1618655.3.peg.218"/>
<feature type="domain" description="NAD-dependent epimerase/dehydratase" evidence="2">
    <location>
        <begin position="11"/>
        <end position="247"/>
    </location>
</feature>
<dbReference type="EMBL" id="LCOK01000008">
    <property type="protein sequence ID" value="KKU77027.1"/>
    <property type="molecule type" value="Genomic_DNA"/>
</dbReference>
<dbReference type="InterPro" id="IPR036291">
    <property type="entry name" value="NAD(P)-bd_dom_sf"/>
</dbReference>
<gene>
    <name evidence="3" type="ORF">UY02_C0008G0007</name>
</gene>
<dbReference type="PANTHER" id="PTHR43000">
    <property type="entry name" value="DTDP-D-GLUCOSE 4,6-DEHYDRATASE-RELATED"/>
    <property type="match status" value="1"/>
</dbReference>
<evidence type="ECO:0000313" key="4">
    <source>
        <dbReference type="Proteomes" id="UP000034682"/>
    </source>
</evidence>
<proteinExistence type="inferred from homology"/>
<evidence type="ECO:0000259" key="2">
    <source>
        <dbReference type="Pfam" id="PF01370"/>
    </source>
</evidence>
<evidence type="ECO:0000313" key="3">
    <source>
        <dbReference type="EMBL" id="KKU77027.1"/>
    </source>
</evidence>
<dbReference type="Gene3D" id="3.90.25.10">
    <property type="entry name" value="UDP-galactose 4-epimerase, domain 1"/>
    <property type="match status" value="1"/>
</dbReference>
<dbReference type="PRINTS" id="PR01713">
    <property type="entry name" value="NUCEPIMERASE"/>
</dbReference>
<accession>A0A0G1T5K0</accession>
<dbReference type="Gene3D" id="3.40.50.720">
    <property type="entry name" value="NAD(P)-binding Rossmann-like Domain"/>
    <property type="match status" value="1"/>
</dbReference>
<dbReference type="Pfam" id="PF01370">
    <property type="entry name" value="Epimerase"/>
    <property type="match status" value="1"/>
</dbReference>
<evidence type="ECO:0000256" key="1">
    <source>
        <dbReference type="ARBA" id="ARBA00007637"/>
    </source>
</evidence>
<comment type="caution">
    <text evidence="3">The sequence shown here is derived from an EMBL/GenBank/DDBJ whole genome shotgun (WGS) entry which is preliminary data.</text>
</comment>
<protein>
    <submittedName>
        <fullName evidence="3">Nucleoside-diphosphate-sugar epimerase</fullName>
    </submittedName>
</protein>
<comment type="similarity">
    <text evidence="1">Belongs to the NAD(P)-dependent epimerase/dehydratase family.</text>
</comment>
<reference evidence="3 4" key="1">
    <citation type="journal article" date="2015" name="Nature">
        <title>rRNA introns, odd ribosomes, and small enigmatic genomes across a large radiation of phyla.</title>
        <authorList>
            <person name="Brown C.T."/>
            <person name="Hug L.A."/>
            <person name="Thomas B.C."/>
            <person name="Sharon I."/>
            <person name="Castelle C.J."/>
            <person name="Singh A."/>
            <person name="Wilkins M.J."/>
            <person name="Williams K.H."/>
            <person name="Banfield J.F."/>
        </authorList>
    </citation>
    <scope>NUCLEOTIDE SEQUENCE [LARGE SCALE GENOMIC DNA]</scope>
</reference>
<dbReference type="AlphaFoldDB" id="A0A0G1T5K0"/>
<organism evidence="3 4">
    <name type="scientific">Candidatus Giovannonibacteria bacterium GW2011_GWB1_47_6b</name>
    <dbReference type="NCBI Taxonomy" id="1618655"/>
    <lineage>
        <taxon>Bacteria</taxon>
        <taxon>Candidatus Giovannoniibacteriota</taxon>
    </lineage>
</organism>
<dbReference type="Proteomes" id="UP000034682">
    <property type="component" value="Unassembled WGS sequence"/>
</dbReference>
<dbReference type="SUPFAM" id="SSF51735">
    <property type="entry name" value="NAD(P)-binding Rossmann-fold domains"/>
    <property type="match status" value="1"/>
</dbReference>
<dbReference type="InterPro" id="IPR001509">
    <property type="entry name" value="Epimerase_deHydtase"/>
</dbReference>